<protein>
    <submittedName>
        <fullName evidence="3">Thioesterase</fullName>
    </submittedName>
</protein>
<dbReference type="InterPro" id="IPR001031">
    <property type="entry name" value="Thioesterase"/>
</dbReference>
<evidence type="ECO:0000259" key="2">
    <source>
        <dbReference type="Pfam" id="PF00975"/>
    </source>
</evidence>
<reference evidence="3 4" key="1">
    <citation type="submission" date="2019-03" db="EMBL/GenBank/DDBJ databases">
        <title>Genome Sequencing and Assembly of Various Microbes Isolated from Alder Root Nodule.</title>
        <authorList>
            <person name="Swanson E."/>
            <person name="Sevigny J.L."/>
            <person name="Pesce C."/>
            <person name="Davis I."/>
            <person name="Kleiner V."/>
            <person name="Tisa L."/>
        </authorList>
    </citation>
    <scope>NUCLEOTIDE SEQUENCE [LARGE SCALE GENOMIC DNA]</scope>
    <source>
        <strain evidence="3 4">4R-31</strain>
    </source>
</reference>
<dbReference type="SUPFAM" id="SSF53474">
    <property type="entry name" value="alpha/beta-Hydrolases"/>
    <property type="match status" value="1"/>
</dbReference>
<dbReference type="Gene3D" id="3.40.50.1820">
    <property type="entry name" value="alpha/beta hydrolase"/>
    <property type="match status" value="1"/>
</dbReference>
<gene>
    <name evidence="3" type="ORF">E4P33_02830</name>
</gene>
<dbReference type="PANTHER" id="PTHR11487">
    <property type="entry name" value="THIOESTERASE"/>
    <property type="match status" value="1"/>
</dbReference>
<accession>A0AAX2SC48</accession>
<proteinExistence type="inferred from homology"/>
<dbReference type="RefSeq" id="WP_059281234.1">
    <property type="nucleotide sequence ID" value="NZ_CP108528.1"/>
</dbReference>
<keyword evidence="4" id="KW-1185">Reference proteome</keyword>
<evidence type="ECO:0000256" key="1">
    <source>
        <dbReference type="ARBA" id="ARBA00007169"/>
    </source>
</evidence>
<comment type="caution">
    <text evidence="3">The sequence shown here is derived from an EMBL/GenBank/DDBJ whole genome shotgun (WGS) entry which is preliminary data.</text>
</comment>
<feature type="domain" description="Thioesterase" evidence="2">
    <location>
        <begin position="24"/>
        <end position="240"/>
    </location>
</feature>
<dbReference type="AlphaFoldDB" id="A0AAX2SC48"/>
<dbReference type="Pfam" id="PF00975">
    <property type="entry name" value="Thioesterase"/>
    <property type="match status" value="1"/>
</dbReference>
<evidence type="ECO:0000313" key="4">
    <source>
        <dbReference type="Proteomes" id="UP000298017"/>
    </source>
</evidence>
<evidence type="ECO:0000313" key="3">
    <source>
        <dbReference type="EMBL" id="TFI02553.1"/>
    </source>
</evidence>
<name>A0AAX2SC48_KOCRH</name>
<dbReference type="Proteomes" id="UP000298017">
    <property type="component" value="Unassembled WGS sequence"/>
</dbReference>
<sequence length="252" mass="26832">MATTPPPTTALARWFTGGAAPQRRLVVFPHAGAGALSGRVFQAPGTEVLVHRRPGRESRMADPTPVDVRTGVAEALELMLPVLAADELPTTVLGHSFGALLAAEFAAAVDRERPGRLRRVVLSAKSVPPDPDPELRAVLEDDAALAAWLQELGGTPEELLRDPDLRAMVLAPLRADLRASLSHDAAPPRLRTPLLLVCAEQDRTASARSMAGWARSTDAECTTLTVPGGHHGLLEHPELLHRALTQTDGGTR</sequence>
<comment type="similarity">
    <text evidence="1">Belongs to the thioesterase family.</text>
</comment>
<dbReference type="PANTHER" id="PTHR11487:SF0">
    <property type="entry name" value="S-ACYL FATTY ACID SYNTHASE THIOESTERASE, MEDIUM CHAIN"/>
    <property type="match status" value="1"/>
</dbReference>
<organism evidence="3 4">
    <name type="scientific">Kocuria rhizophila</name>
    <dbReference type="NCBI Taxonomy" id="72000"/>
    <lineage>
        <taxon>Bacteria</taxon>
        <taxon>Bacillati</taxon>
        <taxon>Actinomycetota</taxon>
        <taxon>Actinomycetes</taxon>
        <taxon>Micrococcales</taxon>
        <taxon>Micrococcaceae</taxon>
        <taxon>Kocuria</taxon>
    </lineage>
</organism>
<dbReference type="GO" id="GO:0008610">
    <property type="term" value="P:lipid biosynthetic process"/>
    <property type="evidence" value="ECO:0007669"/>
    <property type="project" value="TreeGrafter"/>
</dbReference>
<dbReference type="InterPro" id="IPR029058">
    <property type="entry name" value="AB_hydrolase_fold"/>
</dbReference>
<dbReference type="InterPro" id="IPR012223">
    <property type="entry name" value="TEII"/>
</dbReference>
<dbReference type="GeneID" id="93233323"/>
<dbReference type="EMBL" id="SPNK01000002">
    <property type="protein sequence ID" value="TFI02553.1"/>
    <property type="molecule type" value="Genomic_DNA"/>
</dbReference>